<comment type="caution">
    <text evidence="2">The sequence shown here is derived from an EMBL/GenBank/DDBJ whole genome shotgun (WGS) entry which is preliminary data.</text>
</comment>
<sequence>MQKRCEACTAVFEAKRNTAKYCSDRCRVRASRRPKDTAAPAPDRVTAVPSGDQAGGESLAGAARTELEGAGRLQTAAGMAVLALARRIDANTAETGSSLAAMVREFRAALADALKGAGEAADPVDELKARRDRKRAG</sequence>
<dbReference type="EMBL" id="JBHUDX010000004">
    <property type="protein sequence ID" value="MFD1656985.1"/>
    <property type="molecule type" value="Genomic_DNA"/>
</dbReference>
<evidence type="ECO:0000313" key="3">
    <source>
        <dbReference type="Proteomes" id="UP001597261"/>
    </source>
</evidence>
<evidence type="ECO:0000313" key="2">
    <source>
        <dbReference type="EMBL" id="MFD1656985.1"/>
    </source>
</evidence>
<evidence type="ECO:0000256" key="1">
    <source>
        <dbReference type="SAM" id="MobiDB-lite"/>
    </source>
</evidence>
<keyword evidence="3" id="KW-1185">Reference proteome</keyword>
<reference evidence="3" key="1">
    <citation type="journal article" date="2019" name="Int. J. Syst. Evol. Microbiol.">
        <title>The Global Catalogue of Microorganisms (GCM) 10K type strain sequencing project: providing services to taxonomists for standard genome sequencing and annotation.</title>
        <authorList>
            <consortium name="The Broad Institute Genomics Platform"/>
            <consortium name="The Broad Institute Genome Sequencing Center for Infectious Disease"/>
            <person name="Wu L."/>
            <person name="Ma J."/>
        </authorList>
    </citation>
    <scope>NUCLEOTIDE SEQUENCE [LARGE SCALE GENOMIC DNA]</scope>
    <source>
        <strain evidence="3">CGMCC 1.12470</strain>
    </source>
</reference>
<proteinExistence type="predicted"/>
<accession>A0ABW4II40</accession>
<dbReference type="RefSeq" id="WP_381077400.1">
    <property type="nucleotide sequence ID" value="NZ_JBHUDX010000004.1"/>
</dbReference>
<organism evidence="2 3">
    <name type="scientific">Streptomyces caeni</name>
    <dbReference type="NCBI Taxonomy" id="2307231"/>
    <lineage>
        <taxon>Bacteria</taxon>
        <taxon>Bacillati</taxon>
        <taxon>Actinomycetota</taxon>
        <taxon>Actinomycetes</taxon>
        <taxon>Kitasatosporales</taxon>
        <taxon>Streptomycetaceae</taxon>
        <taxon>Streptomyces</taxon>
    </lineage>
</organism>
<feature type="region of interest" description="Disordered" evidence="1">
    <location>
        <begin position="30"/>
        <end position="63"/>
    </location>
</feature>
<dbReference type="Proteomes" id="UP001597261">
    <property type="component" value="Unassembled WGS sequence"/>
</dbReference>
<name>A0ABW4II40_9ACTN</name>
<feature type="region of interest" description="Disordered" evidence="1">
    <location>
        <begin position="115"/>
        <end position="137"/>
    </location>
</feature>
<protein>
    <submittedName>
        <fullName evidence="2">Uncharacterized protein</fullName>
    </submittedName>
</protein>
<gene>
    <name evidence="2" type="ORF">ACFSL4_01725</name>
</gene>